<dbReference type="EMBL" id="LBBT01000085">
    <property type="protein sequence ID" value="KKY02298.1"/>
    <property type="molecule type" value="Genomic_DNA"/>
</dbReference>
<evidence type="ECO:0000313" key="1">
    <source>
        <dbReference type="EMBL" id="KKY02298.1"/>
    </source>
</evidence>
<dbReference type="SUPFAM" id="SSF159121">
    <property type="entry name" value="BC4932-like"/>
    <property type="match status" value="1"/>
</dbReference>
<protein>
    <recommendedName>
        <fullName evidence="3">YxeA family protein</fullName>
    </recommendedName>
</protein>
<dbReference type="Proteomes" id="UP000034407">
    <property type="component" value="Unassembled WGS sequence"/>
</dbReference>
<dbReference type="PATRIC" id="fig|1629550.3.peg.3483"/>
<proteinExistence type="predicted"/>
<name>A0A0M3DIW2_9FIRM</name>
<dbReference type="RefSeq" id="WP_046822140.1">
    <property type="nucleotide sequence ID" value="NZ_LBBT01000085.1"/>
</dbReference>
<accession>A0A0M3DIW2</accession>
<dbReference type="NCBIfam" id="TIGR01655">
    <property type="entry name" value="yxeA_fam"/>
    <property type="match status" value="1"/>
</dbReference>
<dbReference type="Pfam" id="PF06486">
    <property type="entry name" value="DUF1093"/>
    <property type="match status" value="1"/>
</dbReference>
<dbReference type="PANTHER" id="PTHR36433">
    <property type="entry name" value="HYPOTHETICAL CYTOSOLIC PROTEIN"/>
    <property type="match status" value="1"/>
</dbReference>
<dbReference type="AlphaFoldDB" id="A0A0M3DIW2"/>
<evidence type="ECO:0008006" key="3">
    <source>
        <dbReference type="Google" id="ProtNLM"/>
    </source>
</evidence>
<dbReference type="InterPro" id="IPR006542">
    <property type="entry name" value="DUF1093"/>
</dbReference>
<comment type="caution">
    <text evidence="1">The sequence shown here is derived from an EMBL/GenBank/DDBJ whole genome shotgun (WGS) entry which is preliminary data.</text>
</comment>
<dbReference type="InterPro" id="IPR036166">
    <property type="entry name" value="YxeA-like_sf"/>
</dbReference>
<dbReference type="Gene3D" id="2.40.50.480">
    <property type="match status" value="1"/>
</dbReference>
<keyword evidence="2" id="KW-1185">Reference proteome</keyword>
<organism evidence="1 2">
    <name type="scientific">Paraclostridium benzoelyticum</name>
    <dbReference type="NCBI Taxonomy" id="1629550"/>
    <lineage>
        <taxon>Bacteria</taxon>
        <taxon>Bacillati</taxon>
        <taxon>Bacillota</taxon>
        <taxon>Clostridia</taxon>
        <taxon>Peptostreptococcales</taxon>
        <taxon>Peptostreptococcaceae</taxon>
        <taxon>Paraclostridium</taxon>
    </lineage>
</organism>
<reference evidence="1 2" key="1">
    <citation type="submission" date="2015-04" db="EMBL/GenBank/DDBJ databases">
        <title>Microcin producing Clostridium sp. JC272T.</title>
        <authorList>
            <person name="Jyothsna T."/>
            <person name="Sasikala C."/>
            <person name="Ramana C."/>
        </authorList>
    </citation>
    <scope>NUCLEOTIDE SEQUENCE [LARGE SCALE GENOMIC DNA]</scope>
    <source>
        <strain evidence="1 2">JC272</strain>
    </source>
</reference>
<evidence type="ECO:0000313" key="2">
    <source>
        <dbReference type="Proteomes" id="UP000034407"/>
    </source>
</evidence>
<dbReference type="OrthoDB" id="3035432at2"/>
<sequence>MKKTLGILIVVSIIVGGALWAKGYYNNRYVASETYYTQVPTDEVNKDSWLVNSEGEKQEKGKEYKLIGYDKEGNKREVDFTKRGTAKDYYAPGTYIKISASKTISLGETTINKEDVPAKALEKIEKEGTRQ</sequence>
<dbReference type="PANTHER" id="PTHR36433:SF2">
    <property type="entry name" value="YXEA FAMILY PROTEIN"/>
    <property type="match status" value="1"/>
</dbReference>
<gene>
    <name evidence="1" type="ORF">VN21_03925</name>
</gene>